<dbReference type="EMBL" id="KN822131">
    <property type="protein sequence ID" value="KIM55594.1"/>
    <property type="molecule type" value="Genomic_DNA"/>
</dbReference>
<name>A0A0C3DH00_9AGAM</name>
<evidence type="ECO:0000313" key="2">
    <source>
        <dbReference type="Proteomes" id="UP000053989"/>
    </source>
</evidence>
<dbReference type="Proteomes" id="UP000053989">
    <property type="component" value="Unassembled WGS sequence"/>
</dbReference>
<reference evidence="2" key="2">
    <citation type="submission" date="2015-01" db="EMBL/GenBank/DDBJ databases">
        <title>Evolutionary Origins and Diversification of the Mycorrhizal Mutualists.</title>
        <authorList>
            <consortium name="DOE Joint Genome Institute"/>
            <consortium name="Mycorrhizal Genomics Consortium"/>
            <person name="Kohler A."/>
            <person name="Kuo A."/>
            <person name="Nagy L.G."/>
            <person name="Floudas D."/>
            <person name="Copeland A."/>
            <person name="Barry K.W."/>
            <person name="Cichocki N."/>
            <person name="Veneault-Fourrey C."/>
            <person name="LaButti K."/>
            <person name="Lindquist E.A."/>
            <person name="Lipzen A."/>
            <person name="Lundell T."/>
            <person name="Morin E."/>
            <person name="Murat C."/>
            <person name="Riley R."/>
            <person name="Ohm R."/>
            <person name="Sun H."/>
            <person name="Tunlid A."/>
            <person name="Henrissat B."/>
            <person name="Grigoriev I.V."/>
            <person name="Hibbett D.S."/>
            <person name="Martin F."/>
        </authorList>
    </citation>
    <scope>NUCLEOTIDE SEQUENCE [LARGE SCALE GENOMIC DNA]</scope>
    <source>
        <strain evidence="2">Foug A</strain>
    </source>
</reference>
<accession>A0A0C3DH00</accession>
<organism evidence="1 2">
    <name type="scientific">Scleroderma citrinum Foug A</name>
    <dbReference type="NCBI Taxonomy" id="1036808"/>
    <lineage>
        <taxon>Eukaryota</taxon>
        <taxon>Fungi</taxon>
        <taxon>Dikarya</taxon>
        <taxon>Basidiomycota</taxon>
        <taxon>Agaricomycotina</taxon>
        <taxon>Agaricomycetes</taxon>
        <taxon>Agaricomycetidae</taxon>
        <taxon>Boletales</taxon>
        <taxon>Sclerodermatineae</taxon>
        <taxon>Sclerodermataceae</taxon>
        <taxon>Scleroderma</taxon>
    </lineage>
</organism>
<dbReference type="OrthoDB" id="2675119at2759"/>
<sequence length="89" mass="10356">MGSSTWEVFSHTDLITNLEHFYTSILDLLSDLDEKDEVDQLLMWWNRQIFPLYADLERVPAKNSALAWIKQKCEEMKEGAANTSFGTRD</sequence>
<reference evidence="1 2" key="1">
    <citation type="submission" date="2014-04" db="EMBL/GenBank/DDBJ databases">
        <authorList>
            <consortium name="DOE Joint Genome Institute"/>
            <person name="Kuo A."/>
            <person name="Kohler A."/>
            <person name="Nagy L.G."/>
            <person name="Floudas D."/>
            <person name="Copeland A."/>
            <person name="Barry K.W."/>
            <person name="Cichocki N."/>
            <person name="Veneault-Fourrey C."/>
            <person name="LaButti K."/>
            <person name="Lindquist E.A."/>
            <person name="Lipzen A."/>
            <person name="Lundell T."/>
            <person name="Morin E."/>
            <person name="Murat C."/>
            <person name="Sun H."/>
            <person name="Tunlid A."/>
            <person name="Henrissat B."/>
            <person name="Grigoriev I.V."/>
            <person name="Hibbett D.S."/>
            <person name="Martin F."/>
            <person name="Nordberg H.P."/>
            <person name="Cantor M.N."/>
            <person name="Hua S.X."/>
        </authorList>
    </citation>
    <scope>NUCLEOTIDE SEQUENCE [LARGE SCALE GENOMIC DNA]</scope>
    <source>
        <strain evidence="1 2">Foug A</strain>
    </source>
</reference>
<proteinExistence type="predicted"/>
<dbReference type="InParanoid" id="A0A0C3DH00"/>
<protein>
    <submittedName>
        <fullName evidence="1">Uncharacterized protein</fullName>
    </submittedName>
</protein>
<dbReference type="STRING" id="1036808.A0A0C3DH00"/>
<gene>
    <name evidence="1" type="ORF">SCLCIDRAFT_134392</name>
</gene>
<evidence type="ECO:0000313" key="1">
    <source>
        <dbReference type="EMBL" id="KIM55594.1"/>
    </source>
</evidence>
<dbReference type="Pfam" id="PF20414">
    <property type="entry name" value="DUF6698"/>
    <property type="match status" value="1"/>
</dbReference>
<keyword evidence="2" id="KW-1185">Reference proteome</keyword>
<dbReference type="HOGENOM" id="CLU_035918_8_1_1"/>
<dbReference type="AlphaFoldDB" id="A0A0C3DH00"/>
<dbReference type="InterPro" id="IPR046521">
    <property type="entry name" value="DUF6698"/>
</dbReference>